<name>A0AAV5JQ82_9ROSI</name>
<reference evidence="1 2" key="1">
    <citation type="journal article" date="2021" name="Commun. Biol.">
        <title>The genome of Shorea leprosula (Dipterocarpaceae) highlights the ecological relevance of drought in aseasonal tropical rainforests.</title>
        <authorList>
            <person name="Ng K.K.S."/>
            <person name="Kobayashi M.J."/>
            <person name="Fawcett J.A."/>
            <person name="Hatakeyama M."/>
            <person name="Paape T."/>
            <person name="Ng C.H."/>
            <person name="Ang C.C."/>
            <person name="Tnah L.H."/>
            <person name="Lee C.T."/>
            <person name="Nishiyama T."/>
            <person name="Sese J."/>
            <person name="O'Brien M.J."/>
            <person name="Copetti D."/>
            <person name="Mohd Noor M.I."/>
            <person name="Ong R.C."/>
            <person name="Putra M."/>
            <person name="Sireger I.Z."/>
            <person name="Indrioko S."/>
            <person name="Kosugi Y."/>
            <person name="Izuno A."/>
            <person name="Isagi Y."/>
            <person name="Lee S.L."/>
            <person name="Shimizu K.K."/>
        </authorList>
    </citation>
    <scope>NUCLEOTIDE SEQUENCE [LARGE SCALE GENOMIC DNA]</scope>
    <source>
        <strain evidence="1">214</strain>
    </source>
</reference>
<comment type="caution">
    <text evidence="1">The sequence shown here is derived from an EMBL/GenBank/DDBJ whole genome shotgun (WGS) entry which is preliminary data.</text>
</comment>
<gene>
    <name evidence="1" type="ORF">SLEP1_g25481</name>
</gene>
<evidence type="ECO:0008006" key="3">
    <source>
        <dbReference type="Google" id="ProtNLM"/>
    </source>
</evidence>
<proteinExistence type="predicted"/>
<accession>A0AAV5JQ82</accession>
<sequence>MGEAIGRYGPNLKPPSYHELWASLLKKELQLTNDMLEDHKKKRAKYGCLIMSDAWTDRRQRRDRLYELLTAFMERIEEKYVIQVITNKGNNDVLRQQ</sequence>
<evidence type="ECO:0000313" key="1">
    <source>
        <dbReference type="EMBL" id="GKV14638.1"/>
    </source>
</evidence>
<keyword evidence="2" id="KW-1185">Reference proteome</keyword>
<evidence type="ECO:0000313" key="2">
    <source>
        <dbReference type="Proteomes" id="UP001054252"/>
    </source>
</evidence>
<dbReference type="Proteomes" id="UP001054252">
    <property type="component" value="Unassembled WGS sequence"/>
</dbReference>
<protein>
    <recommendedName>
        <fullName evidence="3">DUF659 domain-containing protein</fullName>
    </recommendedName>
</protein>
<organism evidence="1 2">
    <name type="scientific">Rubroshorea leprosula</name>
    <dbReference type="NCBI Taxonomy" id="152421"/>
    <lineage>
        <taxon>Eukaryota</taxon>
        <taxon>Viridiplantae</taxon>
        <taxon>Streptophyta</taxon>
        <taxon>Embryophyta</taxon>
        <taxon>Tracheophyta</taxon>
        <taxon>Spermatophyta</taxon>
        <taxon>Magnoliopsida</taxon>
        <taxon>eudicotyledons</taxon>
        <taxon>Gunneridae</taxon>
        <taxon>Pentapetalae</taxon>
        <taxon>rosids</taxon>
        <taxon>malvids</taxon>
        <taxon>Malvales</taxon>
        <taxon>Dipterocarpaceae</taxon>
        <taxon>Rubroshorea</taxon>
    </lineage>
</organism>
<dbReference type="PANTHER" id="PTHR32166:SF74">
    <property type="entry name" value="OS05G0256350 PROTEIN"/>
    <property type="match status" value="1"/>
</dbReference>
<dbReference type="EMBL" id="BPVZ01000041">
    <property type="protein sequence ID" value="GKV14638.1"/>
    <property type="molecule type" value="Genomic_DNA"/>
</dbReference>
<dbReference type="PANTHER" id="PTHR32166">
    <property type="entry name" value="OSJNBA0013A04.12 PROTEIN"/>
    <property type="match status" value="1"/>
</dbReference>
<dbReference type="AlphaFoldDB" id="A0AAV5JQ82"/>